<dbReference type="Gene3D" id="3.40.50.300">
    <property type="entry name" value="P-loop containing nucleotide triphosphate hydrolases"/>
    <property type="match status" value="1"/>
</dbReference>
<proteinExistence type="predicted"/>
<name>A0ABD2QHG7_9PLAT</name>
<dbReference type="Proteomes" id="UP001626550">
    <property type="component" value="Unassembled WGS sequence"/>
</dbReference>
<dbReference type="Pfam" id="PF13671">
    <property type="entry name" value="AAA_33"/>
    <property type="match status" value="1"/>
</dbReference>
<dbReference type="PANTHER" id="PTHR13308:SF40">
    <property type="entry name" value="NEDD4-BINDING PROTEIN 2-LIKE 1"/>
    <property type="match status" value="1"/>
</dbReference>
<dbReference type="AlphaFoldDB" id="A0ABD2QHG7"/>
<gene>
    <name evidence="1" type="ORF">Ciccas_002369</name>
</gene>
<protein>
    <recommendedName>
        <fullName evidence="3">2',3'-cyclic-nucleotide 3'-phosphodiesterase</fullName>
    </recommendedName>
</protein>
<organism evidence="1 2">
    <name type="scientific">Cichlidogyrus casuarinus</name>
    <dbReference type="NCBI Taxonomy" id="1844966"/>
    <lineage>
        <taxon>Eukaryota</taxon>
        <taxon>Metazoa</taxon>
        <taxon>Spiralia</taxon>
        <taxon>Lophotrochozoa</taxon>
        <taxon>Platyhelminthes</taxon>
        <taxon>Monogenea</taxon>
        <taxon>Monopisthocotylea</taxon>
        <taxon>Dactylogyridea</taxon>
        <taxon>Ancyrocephalidae</taxon>
        <taxon>Cichlidogyrus</taxon>
    </lineage>
</organism>
<sequence length="385" mass="43408">MGILYSLCCSNNKSRNFVYSPIAESELEVVDSAQEYCNKLLGNPIDGSYMDFNVLKDDALGTIFASHKFMFILRGPPGSGKSTLANALKSRFPSVSHHSADQFFYNLSSDGKSYAFNVERLPDAHSWCMRQTEDALISRKAPILVDNTNIKRWEVMKYTKLAKQYGYLVVVLQPQTPWFNDPDKLASRNIHNVPVEVIRDKLSNMDQIFPSYLGLFMLPDTSNNGRGRHYTKCNFANLCSNTLQELFSLPRVKAALNGGGWKNTNDCDIDCLDPAENRSPFHVTLFFIGRCNKPEVQNFVTTSEYATALQGIICTVLCEGFFLTSRTIGCLCDRMDFDMQSHHPQLAVSASLKLGQLYEAGHDDPIFYYQFHQPISLDCITAGHY</sequence>
<dbReference type="InterPro" id="IPR027417">
    <property type="entry name" value="P-loop_NTPase"/>
</dbReference>
<dbReference type="SUPFAM" id="SSF52540">
    <property type="entry name" value="P-loop containing nucleoside triphosphate hydrolases"/>
    <property type="match status" value="1"/>
</dbReference>
<evidence type="ECO:0000313" key="1">
    <source>
        <dbReference type="EMBL" id="KAL3318974.1"/>
    </source>
</evidence>
<evidence type="ECO:0000313" key="2">
    <source>
        <dbReference type="Proteomes" id="UP001626550"/>
    </source>
</evidence>
<reference evidence="1 2" key="1">
    <citation type="submission" date="2024-11" db="EMBL/GenBank/DDBJ databases">
        <title>Adaptive evolution of stress response genes in parasites aligns with host niche diversity.</title>
        <authorList>
            <person name="Hahn C."/>
            <person name="Resl P."/>
        </authorList>
    </citation>
    <scope>NUCLEOTIDE SEQUENCE [LARGE SCALE GENOMIC DNA]</scope>
    <source>
        <strain evidence="1">EGGRZ-B1_66</strain>
        <tissue evidence="1">Body</tissue>
    </source>
</reference>
<keyword evidence="2" id="KW-1185">Reference proteome</keyword>
<evidence type="ECO:0008006" key="3">
    <source>
        <dbReference type="Google" id="ProtNLM"/>
    </source>
</evidence>
<dbReference type="EMBL" id="JBJKFK010000184">
    <property type="protein sequence ID" value="KAL3318974.1"/>
    <property type="molecule type" value="Genomic_DNA"/>
</dbReference>
<dbReference type="PANTHER" id="PTHR13308">
    <property type="entry name" value="NEDD4-BINDING PROTEIN 2-LIKE 1"/>
    <property type="match status" value="1"/>
</dbReference>
<accession>A0ABD2QHG7</accession>
<comment type="caution">
    <text evidence="1">The sequence shown here is derived from an EMBL/GenBank/DDBJ whole genome shotgun (WGS) entry which is preliminary data.</text>
</comment>
<dbReference type="InterPro" id="IPR026302">
    <property type="entry name" value="NEDD4-bd_p2"/>
</dbReference>